<proteinExistence type="inferred from homology"/>
<keyword evidence="4" id="KW-1185">Reference proteome</keyword>
<gene>
    <name evidence="3" type="ORF">GCM10023216_03920</name>
</gene>
<dbReference type="InterPro" id="IPR001128">
    <property type="entry name" value="Cyt_P450"/>
</dbReference>
<name>A0ABP8XZE3_9MICO</name>
<keyword evidence="2" id="KW-0560">Oxidoreductase</keyword>
<evidence type="ECO:0000313" key="3">
    <source>
        <dbReference type="EMBL" id="GAA4718631.1"/>
    </source>
</evidence>
<keyword evidence="2" id="KW-0349">Heme</keyword>
<organism evidence="3 4">
    <name type="scientific">Isoptericola chiayiensis</name>
    <dbReference type="NCBI Taxonomy" id="579446"/>
    <lineage>
        <taxon>Bacteria</taxon>
        <taxon>Bacillati</taxon>
        <taxon>Actinomycetota</taxon>
        <taxon>Actinomycetes</taxon>
        <taxon>Micrococcales</taxon>
        <taxon>Promicromonosporaceae</taxon>
        <taxon>Isoptericola</taxon>
    </lineage>
</organism>
<dbReference type="InterPro" id="IPR036396">
    <property type="entry name" value="Cyt_P450_sf"/>
</dbReference>
<dbReference type="PRINTS" id="PR00385">
    <property type="entry name" value="P450"/>
</dbReference>
<dbReference type="Gene3D" id="1.10.630.10">
    <property type="entry name" value="Cytochrome P450"/>
    <property type="match status" value="1"/>
</dbReference>
<keyword evidence="2" id="KW-0408">Iron</keyword>
<dbReference type="Proteomes" id="UP001500956">
    <property type="component" value="Unassembled WGS sequence"/>
</dbReference>
<dbReference type="InterPro" id="IPR002397">
    <property type="entry name" value="Cyt_P450_B"/>
</dbReference>
<dbReference type="PANTHER" id="PTHR46696">
    <property type="entry name" value="P450, PUTATIVE (EUROFUNG)-RELATED"/>
    <property type="match status" value="1"/>
</dbReference>
<dbReference type="PRINTS" id="PR00359">
    <property type="entry name" value="BP450"/>
</dbReference>
<dbReference type="CDD" id="cd00302">
    <property type="entry name" value="cytochrome_P450"/>
    <property type="match status" value="1"/>
</dbReference>
<sequence length="398" mass="44431">MRPGEPSTPRVERQGADGRRGVSTVWRIRSLEAARQVLRARHATTQAGFTAEAIPQRLKHHPILISDGPQHDEQRRKVARFFAPVVVAERYTAPMEECADRLLGGTPPGGRLVLDELALHYTVEVTAEAVGLTASSVPRMSRRLVSFFRQPPFDITRRDLGRTRSQWMRAAFNGLLPVARFYLADVRPAVRERRRQRREDIISHLVDEGYTDVDILVECVTYGTAGMVTTREFVTMAAWHLLRDDALRERYAVAGQEERFAILHEIIRLEPVVGHLYRRAQESIDVTDGDESWTIEAGDLVDVSVRSANADPRALDEDGLDLCPGRTLPRGVNAAGLTFGDGAHRCPGKPLAILESDVLLTRLLARSPRLVSEPEIGWDDLIEGYTLRGLELELSAAS</sequence>
<comment type="similarity">
    <text evidence="1 2">Belongs to the cytochrome P450 family.</text>
</comment>
<dbReference type="SUPFAM" id="SSF48264">
    <property type="entry name" value="Cytochrome P450"/>
    <property type="match status" value="1"/>
</dbReference>
<keyword evidence="2" id="KW-0503">Monooxygenase</keyword>
<dbReference type="PANTHER" id="PTHR46696:SF1">
    <property type="entry name" value="CYTOCHROME P450 YJIB-RELATED"/>
    <property type="match status" value="1"/>
</dbReference>
<accession>A0ABP8XZE3</accession>
<dbReference type="Pfam" id="PF00067">
    <property type="entry name" value="p450"/>
    <property type="match status" value="1"/>
</dbReference>
<dbReference type="PROSITE" id="PS00086">
    <property type="entry name" value="CYTOCHROME_P450"/>
    <property type="match status" value="1"/>
</dbReference>
<dbReference type="EMBL" id="BAABID010000003">
    <property type="protein sequence ID" value="GAA4718631.1"/>
    <property type="molecule type" value="Genomic_DNA"/>
</dbReference>
<protein>
    <submittedName>
        <fullName evidence="3">Cytochrome P450</fullName>
    </submittedName>
</protein>
<reference evidence="4" key="1">
    <citation type="journal article" date="2019" name="Int. J. Syst. Evol. Microbiol.">
        <title>The Global Catalogue of Microorganisms (GCM) 10K type strain sequencing project: providing services to taxonomists for standard genome sequencing and annotation.</title>
        <authorList>
            <consortium name="The Broad Institute Genomics Platform"/>
            <consortium name="The Broad Institute Genome Sequencing Center for Infectious Disease"/>
            <person name="Wu L."/>
            <person name="Ma J."/>
        </authorList>
    </citation>
    <scope>NUCLEOTIDE SEQUENCE [LARGE SCALE GENOMIC DNA]</scope>
    <source>
        <strain evidence="4">JCM 18063</strain>
    </source>
</reference>
<evidence type="ECO:0000256" key="2">
    <source>
        <dbReference type="RuleBase" id="RU000461"/>
    </source>
</evidence>
<evidence type="ECO:0000256" key="1">
    <source>
        <dbReference type="ARBA" id="ARBA00010617"/>
    </source>
</evidence>
<keyword evidence="2" id="KW-0479">Metal-binding</keyword>
<evidence type="ECO:0000313" key="4">
    <source>
        <dbReference type="Proteomes" id="UP001500956"/>
    </source>
</evidence>
<dbReference type="InterPro" id="IPR017972">
    <property type="entry name" value="Cyt_P450_CS"/>
</dbReference>
<comment type="caution">
    <text evidence="3">The sequence shown here is derived from an EMBL/GenBank/DDBJ whole genome shotgun (WGS) entry which is preliminary data.</text>
</comment>